<protein>
    <submittedName>
        <fullName evidence="1">Mannosyltransferase OCH1 or related enzyme (OCH1)</fullName>
    </submittedName>
</protein>
<dbReference type="PANTHER" id="PTHR32385:SF15">
    <property type="entry name" value="INOSITOL PHOSPHOCERAMIDE MANNOSYLTRANSFERASE 1"/>
    <property type="match status" value="1"/>
</dbReference>
<dbReference type="SUPFAM" id="SSF53448">
    <property type="entry name" value="Nucleotide-diphospho-sugar transferases"/>
    <property type="match status" value="1"/>
</dbReference>
<dbReference type="Pfam" id="PF05704">
    <property type="entry name" value="Caps_synth"/>
    <property type="match status" value="1"/>
</dbReference>
<organism evidence="1 2">
    <name type="scientific">Commensalibacter papalotli</name>
    <name type="common">ex Botero et al. 2024</name>
    <dbReference type="NCBI Taxonomy" id="2972766"/>
    <lineage>
        <taxon>Bacteria</taxon>
        <taxon>Pseudomonadati</taxon>
        <taxon>Pseudomonadota</taxon>
        <taxon>Alphaproteobacteria</taxon>
        <taxon>Acetobacterales</taxon>
        <taxon>Acetobacteraceae</taxon>
    </lineage>
</organism>
<dbReference type="InterPro" id="IPR051706">
    <property type="entry name" value="Glycosyltransferase_domain"/>
</dbReference>
<gene>
    <name evidence="1" type="ORF">R83534S58_LOCUS771</name>
</gene>
<dbReference type="InterPro" id="IPR029044">
    <property type="entry name" value="Nucleotide-diphossugar_trans"/>
</dbReference>
<keyword evidence="2" id="KW-1185">Reference proteome</keyword>
<keyword evidence="1" id="KW-0808">Transferase</keyword>
<dbReference type="GO" id="GO:0016757">
    <property type="term" value="F:glycosyltransferase activity"/>
    <property type="evidence" value="ECO:0007669"/>
    <property type="project" value="UniProtKB-KW"/>
</dbReference>
<comment type="caution">
    <text evidence="1">The sequence shown here is derived from an EMBL/GenBank/DDBJ whole genome shotgun (WGS) entry which is preliminary data.</text>
</comment>
<dbReference type="PANTHER" id="PTHR32385">
    <property type="entry name" value="MANNOSYL PHOSPHORYLINOSITOL CERAMIDE SYNTHASE"/>
    <property type="match status" value="1"/>
</dbReference>
<accession>A0ABM9HLS2</accession>
<evidence type="ECO:0000313" key="1">
    <source>
        <dbReference type="EMBL" id="CAI3934977.1"/>
    </source>
</evidence>
<name>A0ABM9HLS2_9PROT</name>
<dbReference type="InterPro" id="IPR008441">
    <property type="entry name" value="AfumC-like_glycosyl_Trfase"/>
</dbReference>
<dbReference type="RefSeq" id="WP_282023540.1">
    <property type="nucleotide sequence ID" value="NZ_CAMXCH010000001.1"/>
</dbReference>
<dbReference type="Gene3D" id="3.90.550.20">
    <property type="match status" value="1"/>
</dbReference>
<dbReference type="Proteomes" id="UP001154272">
    <property type="component" value="Unassembled WGS sequence"/>
</dbReference>
<reference evidence="1" key="1">
    <citation type="submission" date="2022-10" db="EMBL/GenBank/DDBJ databases">
        <authorList>
            <person name="Botero Cardona J."/>
        </authorList>
    </citation>
    <scope>NUCLEOTIDE SEQUENCE</scope>
    <source>
        <strain evidence="1">R-83534</strain>
    </source>
</reference>
<keyword evidence="1" id="KW-0328">Glycosyltransferase</keyword>
<dbReference type="EMBL" id="CAMXCH010000001">
    <property type="protein sequence ID" value="CAI3934977.1"/>
    <property type="molecule type" value="Genomic_DNA"/>
</dbReference>
<sequence>MVDNDDLRNLVKDCPVANGLFNQHGCHDVMTAFNIANHLHMHSFFKEAAAFYQEAIQYRNLDPQGHPRVEILLQVKLLCLIKADIEPSDEDLNYLKELSEPLFEYITTVKQYRLGNFHVVEALKKIGCTYEDFHTGEEIDTIYLNLIYDGLIQGNFPSRVRKVEIPRKIFFYWDQNMPGDVRENIEYHQRNFQKYFVEVFDKEKAVEWLYKYYGKEARTIFLNARHPAEAADILRVHIIDLCGGFWVDADLKIVSEDILEKYIPRNYDNVLLLTDGYFIHNDFFGATANNMILKDCLLSIYRNCYEYGGLFISYKTGPGVFMRAVNRTYFRCLEGASKDFPSLKLMDKKMFDKVTEQYPVGYKQGGTWSAV</sequence>
<evidence type="ECO:0000313" key="2">
    <source>
        <dbReference type="Proteomes" id="UP001154272"/>
    </source>
</evidence>
<proteinExistence type="predicted"/>